<dbReference type="RefSeq" id="WP_092346552.1">
    <property type="nucleotide sequence ID" value="NZ_FNQN01000004.1"/>
</dbReference>
<name>A0A1H3ZPW0_9BACT</name>
<dbReference type="STRING" id="37625.SAMN05660420_01624"/>
<gene>
    <name evidence="1" type="ORF">SAMN05660420_01624</name>
</gene>
<accession>A0A1H3ZPW0</accession>
<dbReference type="Gene3D" id="1.25.10.10">
    <property type="entry name" value="Leucine-rich Repeat Variant"/>
    <property type="match status" value="1"/>
</dbReference>
<sequence length="721" mass="82029">MTKQPTHQATENDDKPLLSVFLHELNISRQKLSLYPPEHPQIVASCESTLNILNELFQTNAIITLGISPDALYFEQDWLDKENVSNQQFARFFSAMGIASISFKLGLKPQELIRFNQLIRSDRKTIESFGGFDRLLEQQLIEHISVVPINYDAFQTNQNNSEKHPEVGGQLWENFILGLHNGILDFGSAADIDTVADIFNQRLTGTELEREQSSHSINLFVENSLHQQQDSSAQSKNDANLISLLEQLTPEAQQLFLSSALPALDRDHNAASGLLKKIPAHLLQNTIAGKNRQDLNLSSRLFGLINTLATSPQQDFHHTIKTKPAPPSEDMVRARLDVLFTEERQDLYMPDSYQAALYNILGDNVIGTIPEDEKQKLKDQIETQSIEINCAAIIFEVLQQQLDAEQEIAIQQNLLDLSRYFLDTGNFKLLQEIHNHWSKYLYSGNSSASIFNEMVLSHHVQSTFMAEVLDGMDLWGEEKQQQIADYIVAVGEPYTELVIEYLGLAPNWSERQTWMKILADIGGDAQKVIVRFLKDDRWYLVRNLLMILGENLDPQHIKAIHQLIDHPHPKVRVEVIRILFSCNPATANRQLLQELQSEEFEARASAVLIADLSRDPTVLSILHKNLAGTPENENDLELRKQTIQTLTRIGNRESIPVFRRVLRKQSLLPSRRIKQLHREIFENLALFPGSSAEKLLQELVSGKHKHLAGQALEKRQELTRS</sequence>
<reference evidence="1 2" key="1">
    <citation type="submission" date="2016-10" db="EMBL/GenBank/DDBJ databases">
        <authorList>
            <person name="de Groot N.N."/>
        </authorList>
    </citation>
    <scope>NUCLEOTIDE SEQUENCE [LARGE SCALE GENOMIC DNA]</scope>
    <source>
        <strain evidence="1 2">DSM 7343</strain>
    </source>
</reference>
<evidence type="ECO:0000313" key="1">
    <source>
        <dbReference type="EMBL" id="SEA25645.1"/>
    </source>
</evidence>
<evidence type="ECO:0000313" key="2">
    <source>
        <dbReference type="Proteomes" id="UP000199409"/>
    </source>
</evidence>
<dbReference type="OrthoDB" id="9766168at2"/>
<dbReference type="InterPro" id="IPR011989">
    <property type="entry name" value="ARM-like"/>
</dbReference>
<dbReference type="Proteomes" id="UP000199409">
    <property type="component" value="Unassembled WGS sequence"/>
</dbReference>
<evidence type="ECO:0008006" key="3">
    <source>
        <dbReference type="Google" id="ProtNLM"/>
    </source>
</evidence>
<dbReference type="InterPro" id="IPR016024">
    <property type="entry name" value="ARM-type_fold"/>
</dbReference>
<dbReference type="AlphaFoldDB" id="A0A1H3ZPW0"/>
<dbReference type="SUPFAM" id="SSF48371">
    <property type="entry name" value="ARM repeat"/>
    <property type="match status" value="1"/>
</dbReference>
<protein>
    <recommendedName>
        <fullName evidence="3">HEAT repeat-containing protein</fullName>
    </recommendedName>
</protein>
<keyword evidence="2" id="KW-1185">Reference proteome</keyword>
<dbReference type="EMBL" id="FNQN01000004">
    <property type="protein sequence ID" value="SEA25645.1"/>
    <property type="molecule type" value="Genomic_DNA"/>
</dbReference>
<organism evidence="1 2">
    <name type="scientific">Desulfuromusa kysingii</name>
    <dbReference type="NCBI Taxonomy" id="37625"/>
    <lineage>
        <taxon>Bacteria</taxon>
        <taxon>Pseudomonadati</taxon>
        <taxon>Thermodesulfobacteriota</taxon>
        <taxon>Desulfuromonadia</taxon>
        <taxon>Desulfuromonadales</taxon>
        <taxon>Geopsychrobacteraceae</taxon>
        <taxon>Desulfuromusa</taxon>
    </lineage>
</organism>
<proteinExistence type="predicted"/>